<reference evidence="2 3" key="1">
    <citation type="submission" date="2016-10" db="EMBL/GenBank/DDBJ databases">
        <authorList>
            <person name="de Groot N.N."/>
        </authorList>
    </citation>
    <scope>NUCLEOTIDE SEQUENCE [LARGE SCALE GENOMIC DNA]</scope>
    <source>
        <strain evidence="2 3">NLAE-zl-C500</strain>
    </source>
</reference>
<dbReference type="CDD" id="cd00146">
    <property type="entry name" value="PKD"/>
    <property type="match status" value="1"/>
</dbReference>
<name>A0A1G6G8Z1_BACOV</name>
<dbReference type="SUPFAM" id="SSF49299">
    <property type="entry name" value="PKD domain"/>
    <property type="match status" value="1"/>
</dbReference>
<dbReference type="InterPro" id="IPR011044">
    <property type="entry name" value="Quino_amine_DH_bsu"/>
</dbReference>
<dbReference type="Proteomes" id="UP000183670">
    <property type="component" value="Unassembled WGS sequence"/>
</dbReference>
<protein>
    <submittedName>
        <fullName evidence="2">PKD-like domain-containing protein</fullName>
    </submittedName>
</protein>
<sequence>MKFLISQLYLLALFALPFVSTSCSDDDDNSTKVEISSLGVEDGTTIVTGQIIQLEAQLSNPQGEVHYSWSTAGKEVSTQSTYTFQSDVTGTHTITLTVTANNEAQEKSINIIVVKPPFYVINEGQGKGSVNRYKQEQWQYNIVEGLGVTSAVGIINNGYMYIVSKQSPFLVKMNLENNQIVNKIEDGLDQNAQGQNFCIVNNETGILTTSNGAFKVNLKQLTLGEKLSGLDAVSSDNEDIYKTDKYIFISSKNTIKVYNTNDLSFKQDIAYQIKTGFAQTKDGTLWGANGNKLIKINVETLDYEEVELPNGLSVFYNQWGYTPTGLCASITENALYLVQMFEEGYSVYGKNIYKYNVETKNATLFFSAPAADKSVYGAGVQVDPRNGDVYIIYTEDGWSTHYLNTNIYIANGVTGTQKEVIDYTGTYWFPSTIAFQ</sequence>
<gene>
    <name evidence="2" type="ORF">SAMN05192581_10412</name>
</gene>
<dbReference type="InterPro" id="IPR013783">
    <property type="entry name" value="Ig-like_fold"/>
</dbReference>
<organism evidence="2 3">
    <name type="scientific">Bacteroides ovatus</name>
    <dbReference type="NCBI Taxonomy" id="28116"/>
    <lineage>
        <taxon>Bacteria</taxon>
        <taxon>Pseudomonadati</taxon>
        <taxon>Bacteroidota</taxon>
        <taxon>Bacteroidia</taxon>
        <taxon>Bacteroidales</taxon>
        <taxon>Bacteroidaceae</taxon>
        <taxon>Bacteroides</taxon>
    </lineage>
</organism>
<dbReference type="Pfam" id="PF16819">
    <property type="entry name" value="DUF5074"/>
    <property type="match status" value="1"/>
</dbReference>
<dbReference type="AlphaFoldDB" id="A0A1G6G8Z1"/>
<dbReference type="Gene3D" id="2.60.40.10">
    <property type="entry name" value="Immunoglobulins"/>
    <property type="match status" value="1"/>
</dbReference>
<evidence type="ECO:0000256" key="1">
    <source>
        <dbReference type="SAM" id="SignalP"/>
    </source>
</evidence>
<dbReference type="SUPFAM" id="SSF50969">
    <property type="entry name" value="YVTN repeat-like/Quinoprotein amine dehydrogenase"/>
    <property type="match status" value="1"/>
</dbReference>
<evidence type="ECO:0000313" key="2">
    <source>
        <dbReference type="EMBL" id="SDB78448.1"/>
    </source>
</evidence>
<evidence type="ECO:0000313" key="3">
    <source>
        <dbReference type="Proteomes" id="UP000183670"/>
    </source>
</evidence>
<dbReference type="InterPro" id="IPR031815">
    <property type="entry name" value="DUF5074"/>
</dbReference>
<dbReference type="EMBL" id="FMYE01000041">
    <property type="protein sequence ID" value="SDB78448.1"/>
    <property type="molecule type" value="Genomic_DNA"/>
</dbReference>
<accession>A0A1G6G8Z1</accession>
<proteinExistence type="predicted"/>
<keyword evidence="1" id="KW-0732">Signal</keyword>
<feature type="chain" id="PRO_5010266959" evidence="1">
    <location>
        <begin position="26"/>
        <end position="436"/>
    </location>
</feature>
<dbReference type="InterPro" id="IPR035986">
    <property type="entry name" value="PKD_dom_sf"/>
</dbReference>
<dbReference type="RefSeq" id="WP_081353390.1">
    <property type="nucleotide sequence ID" value="NZ_FMYE01000041.1"/>
</dbReference>
<feature type="signal peptide" evidence="1">
    <location>
        <begin position="1"/>
        <end position="25"/>
    </location>
</feature>
<dbReference type="PROSITE" id="PS51257">
    <property type="entry name" value="PROKAR_LIPOPROTEIN"/>
    <property type="match status" value="1"/>
</dbReference>